<protein>
    <submittedName>
        <fullName evidence="1">Uncharacterized protein</fullName>
    </submittedName>
</protein>
<dbReference type="GeneID" id="7401888"/>
<accession>B9LMK2</accession>
<sequence length="372" mass="40701">MQQVDATDEGDDYSIRAGGSGDREAFLSLYESVWGRSKSAAWFDWRFVDNPFTDRVELVIAECAGRVVGAEPLLALPLATPAGTVPVRQPVDWIVHSDHRQCGLFTRMTEQLLSTTAERAELLFNFPSDALRPGLQKFDWTEVASVPMRYRVQNAAGISASLTDDDHDTSVLTRAATPAVRAVLAVADRLTSSMADVSAQRVDGTATHAIRSVYTETRPDTVHVPRTTTYLDWRFANPRWDVATYVARRGGRPVATLVVGRETVDGTEKALLLDVQPMTTDPERAPAFAAALDAALADLADVDVVTAPARVFPGVLRHRGFLRDDSFPLARFATTTTHVVRPLPDPTDTSGFDADVFDADAWTLMLADLDVE</sequence>
<dbReference type="HOGENOM" id="CLU_759956_0_0_2"/>
<dbReference type="SUPFAM" id="SSF55729">
    <property type="entry name" value="Acyl-CoA N-acyltransferases (Nat)"/>
    <property type="match status" value="1"/>
</dbReference>
<dbReference type="RefSeq" id="WP_015909738.1">
    <property type="nucleotide sequence ID" value="NC_012029.1"/>
</dbReference>
<dbReference type="InterPro" id="IPR016181">
    <property type="entry name" value="Acyl_CoA_acyltransferase"/>
</dbReference>
<dbReference type="EMBL" id="CP001365">
    <property type="protein sequence ID" value="ACM56590.1"/>
    <property type="molecule type" value="Genomic_DNA"/>
</dbReference>
<keyword evidence="2" id="KW-1185">Reference proteome</keyword>
<evidence type="ECO:0000313" key="1">
    <source>
        <dbReference type="EMBL" id="ACM56590.1"/>
    </source>
</evidence>
<proteinExistence type="predicted"/>
<dbReference type="AlphaFoldDB" id="B9LMK2"/>
<organism evidence="1 2">
    <name type="scientific">Halorubrum lacusprofundi (strain ATCC 49239 / DSM 5036 / JCM 8891 / ACAM 34)</name>
    <dbReference type="NCBI Taxonomy" id="416348"/>
    <lineage>
        <taxon>Archaea</taxon>
        <taxon>Methanobacteriati</taxon>
        <taxon>Methanobacteriota</taxon>
        <taxon>Stenosarchaea group</taxon>
        <taxon>Halobacteria</taxon>
        <taxon>Halobacteriales</taxon>
        <taxon>Haloferacaceae</taxon>
        <taxon>Halorubrum</taxon>
    </lineage>
</organism>
<dbReference type="Proteomes" id="UP000000740">
    <property type="component" value="Chromosome 1"/>
</dbReference>
<name>B9LMK2_HALLT</name>
<gene>
    <name evidence="1" type="ordered locus">Hlac_0993</name>
</gene>
<dbReference type="KEGG" id="hla:Hlac_0993"/>
<dbReference type="eggNOG" id="arCOG08925">
    <property type="taxonomic scope" value="Archaea"/>
</dbReference>
<reference evidence="1 2" key="1">
    <citation type="journal article" date="2016" name="Stand. Genomic Sci.">
        <title>Complete genome sequence of the Antarctic Halorubrum lacusprofundi type strain ACAM 34.</title>
        <authorList>
            <person name="Anderson I.J."/>
            <person name="DasSarma P."/>
            <person name="Lucas S."/>
            <person name="Copeland A."/>
            <person name="Lapidus A."/>
            <person name="Del Rio T.G."/>
            <person name="Tice H."/>
            <person name="Dalin E."/>
            <person name="Bruce D.C."/>
            <person name="Goodwin L."/>
            <person name="Pitluck S."/>
            <person name="Sims D."/>
            <person name="Brettin T.S."/>
            <person name="Detter J.C."/>
            <person name="Han C.S."/>
            <person name="Larimer F."/>
            <person name="Hauser L."/>
            <person name="Land M."/>
            <person name="Ivanova N."/>
            <person name="Richardson P."/>
            <person name="Cavicchioli R."/>
            <person name="DasSarma S."/>
            <person name="Woese C.R."/>
            <person name="Kyrpides N.C."/>
        </authorList>
    </citation>
    <scope>NUCLEOTIDE SEQUENCE [LARGE SCALE GENOMIC DNA]</scope>
    <source>
        <strain evidence="2">ATCC 49239 / DSM 5036 / JCM 8891 / ACAM 34</strain>
    </source>
</reference>
<dbReference type="Gene3D" id="3.40.630.30">
    <property type="match status" value="1"/>
</dbReference>
<dbReference type="Pfam" id="PF13527">
    <property type="entry name" value="Acetyltransf_9"/>
    <property type="match status" value="1"/>
</dbReference>
<evidence type="ECO:0000313" key="2">
    <source>
        <dbReference type="Proteomes" id="UP000000740"/>
    </source>
</evidence>